<protein>
    <submittedName>
        <fullName evidence="1">Uncharacterized protein</fullName>
    </submittedName>
</protein>
<sequence length="209" mass="22551">MVSAVPSPALLVRGLSANHNSSDATAYLLGSADLDARIVQFQQTLQPLNNVHPSRQDLISRLLHVHILINCATIQLQKPLDVRANGMPMDSRTFMAAHAAANVLNQVNIGALTFVDSSIGFLLVSVADVLASALRLFGLDPATSMSHNPREQRIVVALSQIRYALTTWGERNAYISGFHHLCAPTLDSNPPSYRSTIAPLAKDSGNHIV</sequence>
<name>A0ABQ8KKK2_9APHY</name>
<accession>A0ABQ8KKK2</accession>
<reference evidence="1 2" key="1">
    <citation type="journal article" date="2021" name="Environ. Microbiol.">
        <title>Gene family expansions and transcriptome signatures uncover fungal adaptations to wood decay.</title>
        <authorList>
            <person name="Hage H."/>
            <person name="Miyauchi S."/>
            <person name="Viragh M."/>
            <person name="Drula E."/>
            <person name="Min B."/>
            <person name="Chaduli D."/>
            <person name="Navarro D."/>
            <person name="Favel A."/>
            <person name="Norest M."/>
            <person name="Lesage-Meessen L."/>
            <person name="Balint B."/>
            <person name="Merenyi Z."/>
            <person name="de Eugenio L."/>
            <person name="Morin E."/>
            <person name="Martinez A.T."/>
            <person name="Baldrian P."/>
            <person name="Stursova M."/>
            <person name="Martinez M.J."/>
            <person name="Novotny C."/>
            <person name="Magnuson J.K."/>
            <person name="Spatafora J.W."/>
            <person name="Maurice S."/>
            <person name="Pangilinan J."/>
            <person name="Andreopoulos W."/>
            <person name="LaButti K."/>
            <person name="Hundley H."/>
            <person name="Na H."/>
            <person name="Kuo A."/>
            <person name="Barry K."/>
            <person name="Lipzen A."/>
            <person name="Henrissat B."/>
            <person name="Riley R."/>
            <person name="Ahrendt S."/>
            <person name="Nagy L.G."/>
            <person name="Grigoriev I.V."/>
            <person name="Martin F."/>
            <person name="Rosso M.N."/>
        </authorList>
    </citation>
    <scope>NUCLEOTIDE SEQUENCE [LARGE SCALE GENOMIC DNA]</scope>
    <source>
        <strain evidence="1 2">CIRM-BRFM 1785</strain>
    </source>
</reference>
<keyword evidence="2" id="KW-1185">Reference proteome</keyword>
<proteinExistence type="predicted"/>
<gene>
    <name evidence="1" type="ORF">C8Q71DRAFT_570866</name>
</gene>
<evidence type="ECO:0000313" key="2">
    <source>
        <dbReference type="Proteomes" id="UP000814176"/>
    </source>
</evidence>
<dbReference type="EMBL" id="JADCUA010000008">
    <property type="protein sequence ID" value="KAH9837969.1"/>
    <property type="molecule type" value="Genomic_DNA"/>
</dbReference>
<dbReference type="Proteomes" id="UP000814176">
    <property type="component" value="Unassembled WGS sequence"/>
</dbReference>
<dbReference type="GeneID" id="72000165"/>
<dbReference type="RefSeq" id="XP_047780007.1">
    <property type="nucleotide sequence ID" value="XM_047919433.1"/>
</dbReference>
<comment type="caution">
    <text evidence="1">The sequence shown here is derived from an EMBL/GenBank/DDBJ whole genome shotgun (WGS) entry which is preliminary data.</text>
</comment>
<evidence type="ECO:0000313" key="1">
    <source>
        <dbReference type="EMBL" id="KAH9837969.1"/>
    </source>
</evidence>
<organism evidence="1 2">
    <name type="scientific">Rhodofomes roseus</name>
    <dbReference type="NCBI Taxonomy" id="34475"/>
    <lineage>
        <taxon>Eukaryota</taxon>
        <taxon>Fungi</taxon>
        <taxon>Dikarya</taxon>
        <taxon>Basidiomycota</taxon>
        <taxon>Agaricomycotina</taxon>
        <taxon>Agaricomycetes</taxon>
        <taxon>Polyporales</taxon>
        <taxon>Rhodofomes</taxon>
    </lineage>
</organism>